<feature type="non-terminal residue" evidence="2">
    <location>
        <position position="220"/>
    </location>
</feature>
<sequence>MIVQRGSGGGRGGTRGGAAGGLVEDVAGGTAHGDGGLPDGRFPPGRRGGAAGVGRAAPRERTFVAAGAGGALVGGGGAVGGVFREVDMAAVDGDVLGPAEALDEGRQVPVGGVGRAAGGGGAGDDLGVGNHVVLRLLRAGLDGAGRVVPAGFDGGGDFPERGRGSVGGGGGGGAEGGKRDGDGDGGGDGGDEAGVGFGVGRGVDGGHQVDGGGVTLVGLG</sequence>
<feature type="compositionally biased region" description="Gly residues" evidence="1">
    <location>
        <begin position="192"/>
        <end position="206"/>
    </location>
</feature>
<evidence type="ECO:0000313" key="3">
    <source>
        <dbReference type="Proteomes" id="UP000673691"/>
    </source>
</evidence>
<name>A0A8H8DH65_9FUNG</name>
<keyword evidence="3" id="KW-1185">Reference proteome</keyword>
<organism evidence="2 3">
    <name type="scientific">Olpidium bornovanus</name>
    <dbReference type="NCBI Taxonomy" id="278681"/>
    <lineage>
        <taxon>Eukaryota</taxon>
        <taxon>Fungi</taxon>
        <taxon>Fungi incertae sedis</taxon>
        <taxon>Olpidiomycota</taxon>
        <taxon>Olpidiomycotina</taxon>
        <taxon>Olpidiomycetes</taxon>
        <taxon>Olpidiales</taxon>
        <taxon>Olpidiaceae</taxon>
        <taxon>Olpidium</taxon>
    </lineage>
</organism>
<dbReference type="AlphaFoldDB" id="A0A8H8DH65"/>
<evidence type="ECO:0000256" key="1">
    <source>
        <dbReference type="SAM" id="MobiDB-lite"/>
    </source>
</evidence>
<protein>
    <submittedName>
        <fullName evidence="2">Uncharacterized protein</fullName>
    </submittedName>
</protein>
<reference evidence="2 3" key="1">
    <citation type="journal article" name="Sci. Rep.">
        <title>Genome-scale phylogenetic analyses confirm Olpidium as the closest living zoosporic fungus to the non-flagellated, terrestrial fungi.</title>
        <authorList>
            <person name="Chang Y."/>
            <person name="Rochon D."/>
            <person name="Sekimoto S."/>
            <person name="Wang Y."/>
            <person name="Chovatia M."/>
            <person name="Sandor L."/>
            <person name="Salamov A."/>
            <person name="Grigoriev I.V."/>
            <person name="Stajich J.E."/>
            <person name="Spatafora J.W."/>
        </authorList>
    </citation>
    <scope>NUCLEOTIDE SEQUENCE [LARGE SCALE GENOMIC DNA]</scope>
    <source>
        <strain evidence="2">S191</strain>
    </source>
</reference>
<accession>A0A8H8DH65</accession>
<dbReference type="EMBL" id="JAEFCI010009466">
    <property type="protein sequence ID" value="KAG5457792.1"/>
    <property type="molecule type" value="Genomic_DNA"/>
</dbReference>
<gene>
    <name evidence="2" type="ORF">BJ554DRAFT_2111</name>
</gene>
<feature type="compositionally biased region" description="Gly residues" evidence="1">
    <location>
        <begin position="164"/>
        <end position="175"/>
    </location>
</feature>
<comment type="caution">
    <text evidence="2">The sequence shown here is derived from an EMBL/GenBank/DDBJ whole genome shotgun (WGS) entry which is preliminary data.</text>
</comment>
<feature type="region of interest" description="Disordered" evidence="1">
    <location>
        <begin position="152"/>
        <end position="206"/>
    </location>
</feature>
<proteinExistence type="predicted"/>
<feature type="compositionally biased region" description="Gly residues" evidence="1">
    <location>
        <begin position="1"/>
        <end position="20"/>
    </location>
</feature>
<dbReference type="Proteomes" id="UP000673691">
    <property type="component" value="Unassembled WGS sequence"/>
</dbReference>
<feature type="region of interest" description="Disordered" evidence="1">
    <location>
        <begin position="1"/>
        <end position="55"/>
    </location>
</feature>
<evidence type="ECO:0000313" key="2">
    <source>
        <dbReference type="EMBL" id="KAG5457792.1"/>
    </source>
</evidence>